<dbReference type="SUPFAM" id="SSF51120">
    <property type="entry name" value="beta-Roll"/>
    <property type="match status" value="2"/>
</dbReference>
<evidence type="ECO:0000313" key="4">
    <source>
        <dbReference type="Proteomes" id="UP001222770"/>
    </source>
</evidence>
<comment type="caution">
    <text evidence="3">The sequence shown here is derived from an EMBL/GenBank/DDBJ whole genome shotgun (WGS) entry which is preliminary data.</text>
</comment>
<dbReference type="InterPro" id="IPR050557">
    <property type="entry name" value="RTX_toxin/Mannuronan_C5-epim"/>
</dbReference>
<dbReference type="Proteomes" id="UP001222770">
    <property type="component" value="Unassembled WGS sequence"/>
</dbReference>
<proteinExistence type="predicted"/>
<sequence length="313" mass="32654">MTIATTATLAGDTWTNVFTEETLMLFQFQQSGPSSLSVDKSTLTFSFVGGDTAEFFSDAGFVDNLNGTINGVDTGDTQLSALSYDLLTFLQTVRDGDLDAINRALWGGADTINGGASDDTIFGFGGADMLYGNDGNDTINGGTGSDRIFGGNGNDIMVGAIGNDKLTGGAGNDRMSGGAGNDVLQGGTGFDQMNGGSGVDTFRFTNFADFGAYNPSNAFAADFIRDFAHNDGDLIDLRSLDANSTMGGNQDFTFIGTAAFHAGTPGEVRVQQVNPNSPFLWQVQLSTDSDNGVEYAFVMIAFNGAPVAADFVL</sequence>
<protein>
    <submittedName>
        <fullName evidence="3">Calcium-binding protein</fullName>
    </submittedName>
</protein>
<dbReference type="Pfam" id="PF00353">
    <property type="entry name" value="HemolysinCabind"/>
    <property type="match status" value="2"/>
</dbReference>
<dbReference type="PANTHER" id="PTHR38340">
    <property type="entry name" value="S-LAYER PROTEIN"/>
    <property type="match status" value="1"/>
</dbReference>
<evidence type="ECO:0000313" key="3">
    <source>
        <dbReference type="EMBL" id="MDF8333303.1"/>
    </source>
</evidence>
<gene>
    <name evidence="3" type="ORF">POM99_08835</name>
</gene>
<dbReference type="InterPro" id="IPR011049">
    <property type="entry name" value="Serralysin-like_metalloprot_C"/>
</dbReference>
<organism evidence="3 4">
    <name type="scientific">Novosphingobium cyanobacteriorum</name>
    <dbReference type="NCBI Taxonomy" id="3024215"/>
    <lineage>
        <taxon>Bacteria</taxon>
        <taxon>Pseudomonadati</taxon>
        <taxon>Pseudomonadota</taxon>
        <taxon>Alphaproteobacteria</taxon>
        <taxon>Sphingomonadales</taxon>
        <taxon>Sphingomonadaceae</taxon>
        <taxon>Novosphingobium</taxon>
    </lineage>
</organism>
<evidence type="ECO:0000256" key="1">
    <source>
        <dbReference type="ARBA" id="ARBA00004613"/>
    </source>
</evidence>
<dbReference type="Gene3D" id="2.150.10.10">
    <property type="entry name" value="Serralysin-like metalloprotease, C-terminal"/>
    <property type="match status" value="2"/>
</dbReference>
<keyword evidence="4" id="KW-1185">Reference proteome</keyword>
<evidence type="ECO:0000256" key="2">
    <source>
        <dbReference type="ARBA" id="ARBA00022525"/>
    </source>
</evidence>
<dbReference type="PRINTS" id="PR00313">
    <property type="entry name" value="CABNDNGRPT"/>
</dbReference>
<reference evidence="3 4" key="1">
    <citation type="submission" date="2023-03" db="EMBL/GenBank/DDBJ databases">
        <title>Novosphingobium cyanobacteriorum sp. nov., isolated from a eutrophic reservoir during the Microcystis bloom period.</title>
        <authorList>
            <person name="Kang M."/>
            <person name="Le V."/>
            <person name="Ko S.-R."/>
            <person name="Lee S.-A."/>
            <person name="Ahn C.-Y."/>
        </authorList>
    </citation>
    <scope>NUCLEOTIDE SEQUENCE [LARGE SCALE GENOMIC DNA]</scope>
    <source>
        <strain evidence="3 4">HBC54</strain>
    </source>
</reference>
<name>A0ABT6CJ38_9SPHN</name>
<dbReference type="InterPro" id="IPR001343">
    <property type="entry name" value="Hemolysn_Ca-bd"/>
</dbReference>
<comment type="subcellular location">
    <subcellularLocation>
        <location evidence="1">Secreted</location>
    </subcellularLocation>
</comment>
<accession>A0ABT6CJ38</accession>
<keyword evidence="2" id="KW-0964">Secreted</keyword>
<dbReference type="EMBL" id="JAROCY010000007">
    <property type="protein sequence ID" value="MDF8333303.1"/>
    <property type="molecule type" value="Genomic_DNA"/>
</dbReference>
<dbReference type="PANTHER" id="PTHR38340:SF1">
    <property type="entry name" value="S-LAYER PROTEIN"/>
    <property type="match status" value="1"/>
</dbReference>
<dbReference type="RefSeq" id="WP_277276866.1">
    <property type="nucleotide sequence ID" value="NZ_JAROCY010000007.1"/>
</dbReference>